<evidence type="ECO:0000313" key="3">
    <source>
        <dbReference type="EMBL" id="KAG0314463.1"/>
    </source>
</evidence>
<dbReference type="PANTHER" id="PTHR37049:SF4">
    <property type="entry name" value="RHODANESE DOMAIN-CONTAINING PROTEIN"/>
    <property type="match status" value="1"/>
</dbReference>
<reference evidence="3" key="1">
    <citation type="journal article" date="2020" name="Fungal Divers.">
        <title>Resolving the Mortierellaceae phylogeny through synthesis of multi-gene phylogenetics and phylogenomics.</title>
        <authorList>
            <person name="Vandepol N."/>
            <person name="Liber J."/>
            <person name="Desiro A."/>
            <person name="Na H."/>
            <person name="Kennedy M."/>
            <person name="Barry K."/>
            <person name="Grigoriev I.V."/>
            <person name="Miller A.N."/>
            <person name="O'Donnell K."/>
            <person name="Stajich J.E."/>
            <person name="Bonito G."/>
        </authorList>
    </citation>
    <scope>NUCLEOTIDE SEQUENCE</scope>
    <source>
        <strain evidence="3">NVP60</strain>
    </source>
</reference>
<evidence type="ECO:0000259" key="2">
    <source>
        <dbReference type="Pfam" id="PF23658"/>
    </source>
</evidence>
<proteinExistence type="predicted"/>
<dbReference type="Gene3D" id="3.90.226.10">
    <property type="entry name" value="2-enoyl-CoA Hydratase, Chain A, domain 1"/>
    <property type="match status" value="1"/>
</dbReference>
<dbReference type="AlphaFoldDB" id="A0A9P6UPT7"/>
<name>A0A9P6UPT7_9FUNG</name>
<evidence type="ECO:0000256" key="1">
    <source>
        <dbReference type="SAM" id="SignalP"/>
    </source>
</evidence>
<dbReference type="PANTHER" id="PTHR37049">
    <property type="entry name" value="PEPTIDASE S41 FAMILY PROTEIN"/>
    <property type="match status" value="1"/>
</dbReference>
<dbReference type="Pfam" id="PF23658">
    <property type="entry name" value="PDZ_CPAF_rel"/>
    <property type="match status" value="1"/>
</dbReference>
<dbReference type="InterPro" id="IPR056186">
    <property type="entry name" value="PDZ_CPAF-rel"/>
</dbReference>
<accession>A0A9P6UPT7</accession>
<feature type="domain" description="CPAF-like PDZ" evidence="2">
    <location>
        <begin position="148"/>
        <end position="255"/>
    </location>
</feature>
<feature type="chain" id="PRO_5040131630" description="CPAF-like PDZ domain-containing protein" evidence="1">
    <location>
        <begin position="25"/>
        <end position="677"/>
    </location>
</feature>
<dbReference type="SUPFAM" id="SSF52096">
    <property type="entry name" value="ClpP/crotonase"/>
    <property type="match status" value="1"/>
</dbReference>
<protein>
    <recommendedName>
        <fullName evidence="2">CPAF-like PDZ domain-containing protein</fullName>
    </recommendedName>
</protein>
<comment type="caution">
    <text evidence="3">The sequence shown here is derived from an EMBL/GenBank/DDBJ whole genome shotgun (WGS) entry which is preliminary data.</text>
</comment>
<dbReference type="EMBL" id="JAAAIN010000441">
    <property type="protein sequence ID" value="KAG0314463.1"/>
    <property type="molecule type" value="Genomic_DNA"/>
</dbReference>
<keyword evidence="4" id="KW-1185">Reference proteome</keyword>
<feature type="signal peptide" evidence="1">
    <location>
        <begin position="1"/>
        <end position="24"/>
    </location>
</feature>
<dbReference type="InterPro" id="IPR029045">
    <property type="entry name" value="ClpP/crotonase-like_dom_sf"/>
</dbReference>
<dbReference type="OrthoDB" id="27214at2759"/>
<sequence length="677" mass="74353">MVSFSVNTILLSLTAAALIVTSAADPPPAGSSGCADLASRQGVNITYTDVAKCFDSIPFNEDAAKSTLEAVTTFFNDYYVSRDSVMSPFLAQPLESDPVDIVAKLRKIGRTRYTSDRKFHTDVYQAIESLHDGHSIYAPYCYIAYMYTQPLSLYAPVVDGKQVIKVYKDNKERGYQDCTVVKIDGKNAMTQIKRHASTLMTSKDPNGRLNEALTSMVYSSAAGTFIVFPGRFAIRIFLPDNPSIRYELKCANSKTQIIVDDNWAIMPQAPWVFTDTASYIKNVCLAQPEPPLPSAANAGPPHKRDLASISAERRDEIDVLSKRAFIDRHQALAAVAPHTSFSADDSVPPPPSPPVYAEAIKIAAGNSTVFYQLKDRPTVGVVVLFITMIDFAEIDFMYQSLETLHQKGVTNIIIDVVGGDGGYANVAPDFAQLFFPNKGPLDKIIQVGFRSTPALQQLSAKVFNSTDGGSSQLGNMFSTFGGAFYDSSRFLDLATNRTYTDNSLYTDTVPQFRNGRQAVYTKLTAYKPITHPVHPNLAKYPWTNNPDRLRIVTDGRCLSGCGHVIYLLANQYGVKSYGVGGTHGEPLSKYEFAAAAATNNMIFKRIFAFANMTCPIKDLPYQGVVSAAIGEIFAPGSSVPLEFDSVKYPTDFRLDFDPVNARSRETLWTQVAEAAWK</sequence>
<keyword evidence="1" id="KW-0732">Signal</keyword>
<evidence type="ECO:0000313" key="4">
    <source>
        <dbReference type="Proteomes" id="UP000823405"/>
    </source>
</evidence>
<organism evidence="3 4">
    <name type="scientific">Linnemannia gamsii</name>
    <dbReference type="NCBI Taxonomy" id="64522"/>
    <lineage>
        <taxon>Eukaryota</taxon>
        <taxon>Fungi</taxon>
        <taxon>Fungi incertae sedis</taxon>
        <taxon>Mucoromycota</taxon>
        <taxon>Mortierellomycotina</taxon>
        <taxon>Mortierellomycetes</taxon>
        <taxon>Mortierellales</taxon>
        <taxon>Mortierellaceae</taxon>
        <taxon>Linnemannia</taxon>
    </lineage>
</organism>
<dbReference type="Proteomes" id="UP000823405">
    <property type="component" value="Unassembled WGS sequence"/>
</dbReference>
<gene>
    <name evidence="3" type="ORF">BGZ97_009279</name>
</gene>
<dbReference type="InterPro" id="IPR052766">
    <property type="entry name" value="S41A_metabolite_peptidase"/>
</dbReference>